<gene>
    <name evidence="1" type="ORF">OHB35_01310</name>
</gene>
<dbReference type="Proteomes" id="UP001340816">
    <property type="component" value="Chromosome"/>
</dbReference>
<dbReference type="RefSeq" id="WP_326757499.1">
    <property type="nucleotide sequence ID" value="NZ_CP109135.1"/>
</dbReference>
<reference evidence="1 2" key="1">
    <citation type="submission" date="2022-10" db="EMBL/GenBank/DDBJ databases">
        <title>The complete genomes of actinobacterial strains from the NBC collection.</title>
        <authorList>
            <person name="Joergensen T.S."/>
            <person name="Alvarez Arevalo M."/>
            <person name="Sterndorff E.B."/>
            <person name="Faurdal D."/>
            <person name="Vuksanovic O."/>
            <person name="Mourched A.-S."/>
            <person name="Charusanti P."/>
            <person name="Shaw S."/>
            <person name="Blin K."/>
            <person name="Weber T."/>
        </authorList>
    </citation>
    <scope>NUCLEOTIDE SEQUENCE [LARGE SCALE GENOMIC DNA]</scope>
    <source>
        <strain evidence="1 2">NBC 01752</strain>
    </source>
</reference>
<evidence type="ECO:0000313" key="1">
    <source>
        <dbReference type="EMBL" id="WSD11955.1"/>
    </source>
</evidence>
<accession>A0ABZ1H0L1</accession>
<dbReference type="EMBL" id="CP109135">
    <property type="protein sequence ID" value="WSD11955.1"/>
    <property type="molecule type" value="Genomic_DNA"/>
</dbReference>
<proteinExistence type="predicted"/>
<keyword evidence="2" id="KW-1185">Reference proteome</keyword>
<organism evidence="1 2">
    <name type="scientific">Streptomyces phaeochromogenes</name>
    <dbReference type="NCBI Taxonomy" id="1923"/>
    <lineage>
        <taxon>Bacteria</taxon>
        <taxon>Bacillati</taxon>
        <taxon>Actinomycetota</taxon>
        <taxon>Actinomycetes</taxon>
        <taxon>Kitasatosporales</taxon>
        <taxon>Streptomycetaceae</taxon>
        <taxon>Streptomyces</taxon>
        <taxon>Streptomyces phaeochromogenes group</taxon>
    </lineage>
</organism>
<name>A0ABZ1H0L1_STRPH</name>
<sequence length="78" mass="8655">MSLRPVPARCIPEATVRVGTAERKFADAETLTPVMREVFGTDRRIAAVDRLFNGTNKGVYRVTLDDATSTIVYVWNPA</sequence>
<protein>
    <submittedName>
        <fullName evidence="1">Uncharacterized protein</fullName>
    </submittedName>
</protein>
<evidence type="ECO:0000313" key="2">
    <source>
        <dbReference type="Proteomes" id="UP001340816"/>
    </source>
</evidence>